<dbReference type="Proteomes" id="UP000327157">
    <property type="component" value="Chromosome 12"/>
</dbReference>
<evidence type="ECO:0000313" key="3">
    <source>
        <dbReference type="Proteomes" id="UP000327157"/>
    </source>
</evidence>
<reference evidence="2 3" key="1">
    <citation type="submission" date="2019-09" db="EMBL/GenBank/DDBJ databases">
        <authorList>
            <person name="Ou C."/>
        </authorList>
    </citation>
    <scope>NUCLEOTIDE SEQUENCE [LARGE SCALE GENOMIC DNA]</scope>
    <source>
        <strain evidence="2">S2</strain>
        <tissue evidence="2">Leaf</tissue>
    </source>
</reference>
<reference evidence="2 3" key="3">
    <citation type="submission" date="2019-11" db="EMBL/GenBank/DDBJ databases">
        <title>A de novo genome assembly of a pear dwarfing rootstock.</title>
        <authorList>
            <person name="Wang F."/>
            <person name="Wang J."/>
            <person name="Li S."/>
            <person name="Zhang Y."/>
            <person name="Fang M."/>
            <person name="Ma L."/>
            <person name="Zhao Y."/>
            <person name="Jiang S."/>
        </authorList>
    </citation>
    <scope>NUCLEOTIDE SEQUENCE [LARGE SCALE GENOMIC DNA]</scope>
    <source>
        <strain evidence="2">S2</strain>
        <tissue evidence="2">Leaf</tissue>
    </source>
</reference>
<feature type="region of interest" description="Disordered" evidence="1">
    <location>
        <begin position="22"/>
        <end position="55"/>
    </location>
</feature>
<comment type="caution">
    <text evidence="2">The sequence shown here is derived from an EMBL/GenBank/DDBJ whole genome shotgun (WGS) entry which is preliminary data.</text>
</comment>
<accession>A0A5N5HV08</accession>
<organism evidence="2 3">
    <name type="scientific">Pyrus ussuriensis x Pyrus communis</name>
    <dbReference type="NCBI Taxonomy" id="2448454"/>
    <lineage>
        <taxon>Eukaryota</taxon>
        <taxon>Viridiplantae</taxon>
        <taxon>Streptophyta</taxon>
        <taxon>Embryophyta</taxon>
        <taxon>Tracheophyta</taxon>
        <taxon>Spermatophyta</taxon>
        <taxon>Magnoliopsida</taxon>
        <taxon>eudicotyledons</taxon>
        <taxon>Gunneridae</taxon>
        <taxon>Pentapetalae</taxon>
        <taxon>rosids</taxon>
        <taxon>fabids</taxon>
        <taxon>Rosales</taxon>
        <taxon>Rosaceae</taxon>
        <taxon>Amygdaloideae</taxon>
        <taxon>Maleae</taxon>
        <taxon>Pyrus</taxon>
    </lineage>
</organism>
<proteinExistence type="predicted"/>
<feature type="compositionally biased region" description="Basic and acidic residues" evidence="1">
    <location>
        <begin position="22"/>
        <end position="47"/>
    </location>
</feature>
<gene>
    <name evidence="2" type="ORF">D8674_008186</name>
</gene>
<dbReference type="AlphaFoldDB" id="A0A5N5HV08"/>
<reference evidence="3" key="2">
    <citation type="submission" date="2019-10" db="EMBL/GenBank/DDBJ databases">
        <title>A de novo genome assembly of a pear dwarfing rootstock.</title>
        <authorList>
            <person name="Wang F."/>
            <person name="Wang J."/>
            <person name="Li S."/>
            <person name="Zhang Y."/>
            <person name="Fang M."/>
            <person name="Ma L."/>
            <person name="Zhao Y."/>
            <person name="Jiang S."/>
        </authorList>
    </citation>
    <scope>NUCLEOTIDE SEQUENCE [LARGE SCALE GENOMIC DNA]</scope>
</reference>
<sequence>MVGNWNIDEQRGGKLLRKEKQNRSVYNHGEKTVEVRKKENKKIKEGTATDPGLSYGRRHRICSNLEASHKEAKGYVIVR</sequence>
<keyword evidence="3" id="KW-1185">Reference proteome</keyword>
<evidence type="ECO:0000313" key="2">
    <source>
        <dbReference type="EMBL" id="KAB2630667.1"/>
    </source>
</evidence>
<evidence type="ECO:0000256" key="1">
    <source>
        <dbReference type="SAM" id="MobiDB-lite"/>
    </source>
</evidence>
<protein>
    <submittedName>
        <fullName evidence="2">Uncharacterized protein</fullName>
    </submittedName>
</protein>
<dbReference type="EMBL" id="SMOL01000143">
    <property type="protein sequence ID" value="KAB2630667.1"/>
    <property type="molecule type" value="Genomic_DNA"/>
</dbReference>
<name>A0A5N5HV08_9ROSA</name>